<dbReference type="GO" id="GO:0003700">
    <property type="term" value="F:DNA-binding transcription factor activity"/>
    <property type="evidence" value="ECO:0007669"/>
    <property type="project" value="TreeGrafter"/>
</dbReference>
<evidence type="ECO:0000256" key="3">
    <source>
        <dbReference type="ARBA" id="ARBA00023125"/>
    </source>
</evidence>
<sequence length="220" mass="23556">MTTTETTFAVSGQHYLFNVQTFAHTVLALGGDSFAYALRDRTTQGVIDDVASGKSELGVLFETSATADEVNAALDAAGLEFVELIQSAPRVALPASHPMVNAASLTLEDMEDYPYLYFEQDEDSPVAFAEEALAGVPRAKSIACTDRASLSELIVALNGYTVTSGILVGISDGAGLNTVPLETDVRLHLGYVVRKGGQLGEVGQRFVDTLKKNLERYARF</sequence>
<dbReference type="SUPFAM" id="SSF53850">
    <property type="entry name" value="Periplasmic binding protein-like II"/>
    <property type="match status" value="1"/>
</dbReference>
<evidence type="ECO:0000313" key="7">
    <source>
        <dbReference type="Proteomes" id="UP000285258"/>
    </source>
</evidence>
<dbReference type="PANTHER" id="PTHR30346:SF0">
    <property type="entry name" value="HCA OPERON TRANSCRIPTIONAL ACTIVATOR HCAR"/>
    <property type="match status" value="1"/>
</dbReference>
<dbReference type="Pfam" id="PF03466">
    <property type="entry name" value="LysR_substrate"/>
    <property type="match status" value="1"/>
</dbReference>
<keyword evidence="4" id="KW-0804">Transcription</keyword>
<keyword evidence="3" id="KW-0238">DNA-binding</keyword>
<reference evidence="7" key="1">
    <citation type="submission" date="2018-05" db="EMBL/GenBank/DDBJ databases">
        <title>Genome Sequencing of selected type strains of the family Eggerthellaceae.</title>
        <authorList>
            <person name="Danylec N."/>
            <person name="Stoll D.A."/>
            <person name="Doetsch A."/>
            <person name="Huch M."/>
        </authorList>
    </citation>
    <scope>NUCLEOTIDE SEQUENCE [LARGE SCALE GENOMIC DNA]</scope>
    <source>
        <strain evidence="7">DSM 27213</strain>
    </source>
</reference>
<proteinExistence type="inferred from homology"/>
<keyword evidence="2" id="KW-0805">Transcription regulation</keyword>
<dbReference type="EMBL" id="QIBW01000001">
    <property type="protein sequence ID" value="ROT92208.1"/>
    <property type="molecule type" value="Genomic_DNA"/>
</dbReference>
<dbReference type="GO" id="GO:0032993">
    <property type="term" value="C:protein-DNA complex"/>
    <property type="evidence" value="ECO:0007669"/>
    <property type="project" value="TreeGrafter"/>
</dbReference>
<name>A0A423UP86_9ACTN</name>
<dbReference type="AlphaFoldDB" id="A0A423UP86"/>
<dbReference type="RefSeq" id="WP_096227371.1">
    <property type="nucleotide sequence ID" value="NZ_CP168029.1"/>
</dbReference>
<evidence type="ECO:0000313" key="6">
    <source>
        <dbReference type="EMBL" id="ROT92208.1"/>
    </source>
</evidence>
<dbReference type="GO" id="GO:0003677">
    <property type="term" value="F:DNA binding"/>
    <property type="evidence" value="ECO:0007669"/>
    <property type="project" value="UniProtKB-KW"/>
</dbReference>
<dbReference type="CDD" id="cd05466">
    <property type="entry name" value="PBP2_LTTR_substrate"/>
    <property type="match status" value="1"/>
</dbReference>
<evidence type="ECO:0000256" key="1">
    <source>
        <dbReference type="ARBA" id="ARBA00009437"/>
    </source>
</evidence>
<comment type="similarity">
    <text evidence="1">Belongs to the LysR transcriptional regulatory family.</text>
</comment>
<comment type="caution">
    <text evidence="6">The sequence shown here is derived from an EMBL/GenBank/DDBJ whole genome shotgun (WGS) entry which is preliminary data.</text>
</comment>
<evidence type="ECO:0000256" key="2">
    <source>
        <dbReference type="ARBA" id="ARBA00023015"/>
    </source>
</evidence>
<accession>A0A423UP86</accession>
<organism evidence="6 7">
    <name type="scientific">Gordonibacter urolithinfaciens</name>
    <dbReference type="NCBI Taxonomy" id="1335613"/>
    <lineage>
        <taxon>Bacteria</taxon>
        <taxon>Bacillati</taxon>
        <taxon>Actinomycetota</taxon>
        <taxon>Coriobacteriia</taxon>
        <taxon>Eggerthellales</taxon>
        <taxon>Eggerthellaceae</taxon>
        <taxon>Gordonibacter</taxon>
    </lineage>
</organism>
<dbReference type="Proteomes" id="UP000285258">
    <property type="component" value="Unassembled WGS sequence"/>
</dbReference>
<protein>
    <submittedName>
        <fullName evidence="6">LysR family transcriptional regulator</fullName>
    </submittedName>
</protein>
<dbReference type="InterPro" id="IPR005119">
    <property type="entry name" value="LysR_subst-bd"/>
</dbReference>
<dbReference type="Gene3D" id="3.40.190.10">
    <property type="entry name" value="Periplasmic binding protein-like II"/>
    <property type="match status" value="2"/>
</dbReference>
<evidence type="ECO:0000256" key="4">
    <source>
        <dbReference type="ARBA" id="ARBA00023163"/>
    </source>
</evidence>
<feature type="domain" description="LysR substrate-binding" evidence="5">
    <location>
        <begin position="38"/>
        <end position="214"/>
    </location>
</feature>
<evidence type="ECO:0000259" key="5">
    <source>
        <dbReference type="Pfam" id="PF03466"/>
    </source>
</evidence>
<gene>
    <name evidence="6" type="ORF">DMP12_01585</name>
</gene>
<dbReference type="PANTHER" id="PTHR30346">
    <property type="entry name" value="TRANSCRIPTIONAL DUAL REGULATOR HCAR-RELATED"/>
    <property type="match status" value="1"/>
</dbReference>